<name>A0A2N5HVN5_9BACI</name>
<evidence type="ECO:0000256" key="4">
    <source>
        <dbReference type="RuleBase" id="RU362110"/>
    </source>
</evidence>
<gene>
    <name evidence="8" type="ORF">CVD27_01725</name>
</gene>
<dbReference type="GO" id="GO:0004575">
    <property type="term" value="F:sucrose alpha-glucosidase activity"/>
    <property type="evidence" value="ECO:0007669"/>
    <property type="project" value="TreeGrafter"/>
</dbReference>
<keyword evidence="5" id="KW-0812">Transmembrane</keyword>
<dbReference type="InterPro" id="IPR001362">
    <property type="entry name" value="Glyco_hydro_32"/>
</dbReference>
<accession>A0A2N5HVN5</accession>
<evidence type="ECO:0000256" key="3">
    <source>
        <dbReference type="ARBA" id="ARBA00023295"/>
    </source>
</evidence>
<dbReference type="AlphaFoldDB" id="A0A2N5HVN5"/>
<evidence type="ECO:0000259" key="7">
    <source>
        <dbReference type="Pfam" id="PF08244"/>
    </source>
</evidence>
<dbReference type="Gene3D" id="2.60.120.560">
    <property type="entry name" value="Exo-inulinase, domain 1"/>
    <property type="match status" value="1"/>
</dbReference>
<dbReference type="GO" id="GO:0005737">
    <property type="term" value="C:cytoplasm"/>
    <property type="evidence" value="ECO:0007669"/>
    <property type="project" value="TreeGrafter"/>
</dbReference>
<feature type="domain" description="Glycosyl hydrolase family 32 C-terminal" evidence="7">
    <location>
        <begin position="377"/>
        <end position="517"/>
    </location>
</feature>
<dbReference type="RefSeq" id="WP_101646169.1">
    <property type="nucleotide sequence ID" value="NZ_PGVE01000012.1"/>
</dbReference>
<dbReference type="InterPro" id="IPR013189">
    <property type="entry name" value="Glyco_hydro_32_C"/>
</dbReference>
<dbReference type="OrthoDB" id="9759709at2"/>
<feature type="transmembrane region" description="Helical" evidence="5">
    <location>
        <begin position="7"/>
        <end position="24"/>
    </location>
</feature>
<comment type="similarity">
    <text evidence="1 4">Belongs to the glycosyl hydrolase 32 family.</text>
</comment>
<sequence>MNKIKLALLINSLILAILTGLLFYQDNKTININQENPKSKRFSLPTHGYRPQYHFSVPDKWKNDPQKPIFFGGKYHYYYLYNKDYPDGNGTEWRHATSKDLLHWTDEGIAIPKYTTKNGDPWSGSAVVDRENTAGFGRGAIVAVVTQPSANGGKQEQFLWYSKDNGMTFTSYSDIPIMANPGTKDFRDPKIIWDSSHHKWVMVLAEGGKIGFYESHNLKTWHYFSSFFTENIGTLECPDFYMMRANDGTLKWVLGVSANGKAIGKPNTYAYWTGSFNGLEFSADQFEPKWLDYGFDWYGGVTFEDGKASDPLKRRYALAWMNKWDYANNTPTMKEGFNGMDSIVREIALKHLGSNEYVLVSKPIEAMNNLVISKDYIKQTKVNGSKTLNITGDVYQLDTEISWSKLKNVGIRLRESADKYKHVDVGIFVEQHYSYVNRAFTGHPDKSNQYLESQAPFAVSKKNVHLKILVDQSSIEVFVDDGKVVHSNLIFPRTTDGGITLFSEGGTAVFKNFTVKHLKLQ</sequence>
<reference evidence="8 9" key="1">
    <citation type="submission" date="2017-11" db="EMBL/GenBank/DDBJ databases">
        <title>Comparitive Functional Genomics of Dry Heat Resistant strains isolated from the Viking Spacecraft.</title>
        <authorList>
            <person name="Seuylemezian A."/>
            <person name="Cooper K."/>
            <person name="Vaishampayan P."/>
        </authorList>
    </citation>
    <scope>NUCLEOTIDE SEQUENCE [LARGE SCALE GENOMIC DNA]</scope>
    <source>
        <strain evidence="8 9">V32-6</strain>
    </source>
</reference>
<dbReference type="Pfam" id="PF00251">
    <property type="entry name" value="Glyco_hydro_32N"/>
    <property type="match status" value="1"/>
</dbReference>
<evidence type="ECO:0000313" key="9">
    <source>
        <dbReference type="Proteomes" id="UP000234950"/>
    </source>
</evidence>
<dbReference type="PANTHER" id="PTHR42800">
    <property type="entry name" value="EXOINULINASE INUD (AFU_ORTHOLOGUE AFUA_5G00480)"/>
    <property type="match status" value="1"/>
</dbReference>
<dbReference type="GO" id="GO:0005987">
    <property type="term" value="P:sucrose catabolic process"/>
    <property type="evidence" value="ECO:0007669"/>
    <property type="project" value="TreeGrafter"/>
</dbReference>
<evidence type="ECO:0000256" key="2">
    <source>
        <dbReference type="ARBA" id="ARBA00022801"/>
    </source>
</evidence>
<keyword evidence="5" id="KW-1133">Transmembrane helix</keyword>
<evidence type="ECO:0000313" key="8">
    <source>
        <dbReference type="EMBL" id="PLS09585.1"/>
    </source>
</evidence>
<protein>
    <submittedName>
        <fullName evidence="8">Levanase</fullName>
    </submittedName>
</protein>
<feature type="domain" description="Glycosyl hydrolase family 32 N-terminal" evidence="6">
    <location>
        <begin position="54"/>
        <end position="363"/>
    </location>
</feature>
<dbReference type="Proteomes" id="UP000234950">
    <property type="component" value="Unassembled WGS sequence"/>
</dbReference>
<dbReference type="InterPro" id="IPR023296">
    <property type="entry name" value="Glyco_hydro_beta-prop_sf"/>
</dbReference>
<dbReference type="SUPFAM" id="SSF49899">
    <property type="entry name" value="Concanavalin A-like lectins/glucanases"/>
    <property type="match status" value="1"/>
</dbReference>
<dbReference type="InterPro" id="IPR013320">
    <property type="entry name" value="ConA-like_dom_sf"/>
</dbReference>
<evidence type="ECO:0000259" key="6">
    <source>
        <dbReference type="Pfam" id="PF00251"/>
    </source>
</evidence>
<evidence type="ECO:0000256" key="5">
    <source>
        <dbReference type="SAM" id="Phobius"/>
    </source>
</evidence>
<organism evidence="8 9">
    <name type="scientific">Neobacillus cucumis</name>
    <dbReference type="NCBI Taxonomy" id="1740721"/>
    <lineage>
        <taxon>Bacteria</taxon>
        <taxon>Bacillati</taxon>
        <taxon>Bacillota</taxon>
        <taxon>Bacilli</taxon>
        <taxon>Bacillales</taxon>
        <taxon>Bacillaceae</taxon>
        <taxon>Neobacillus</taxon>
    </lineage>
</organism>
<comment type="caution">
    <text evidence="8">The sequence shown here is derived from an EMBL/GenBank/DDBJ whole genome shotgun (WGS) entry which is preliminary data.</text>
</comment>
<keyword evidence="2 4" id="KW-0378">Hydrolase</keyword>
<evidence type="ECO:0000256" key="1">
    <source>
        <dbReference type="ARBA" id="ARBA00009902"/>
    </source>
</evidence>
<keyword evidence="9" id="KW-1185">Reference proteome</keyword>
<keyword evidence="3 4" id="KW-0326">Glycosidase</keyword>
<proteinExistence type="inferred from homology"/>
<dbReference type="SMART" id="SM00640">
    <property type="entry name" value="Glyco_32"/>
    <property type="match status" value="1"/>
</dbReference>
<dbReference type="PANTHER" id="PTHR42800:SF1">
    <property type="entry name" value="EXOINULINASE INUD (AFU_ORTHOLOGUE AFUA_5G00480)"/>
    <property type="match status" value="1"/>
</dbReference>
<dbReference type="Gene3D" id="2.115.10.20">
    <property type="entry name" value="Glycosyl hydrolase domain, family 43"/>
    <property type="match status" value="1"/>
</dbReference>
<dbReference type="InterPro" id="IPR013148">
    <property type="entry name" value="Glyco_hydro_32_N"/>
</dbReference>
<keyword evidence="5" id="KW-0472">Membrane</keyword>
<dbReference type="CDD" id="cd18622">
    <property type="entry name" value="GH32_Inu-like"/>
    <property type="match status" value="1"/>
</dbReference>
<dbReference type="EMBL" id="PGVE01000012">
    <property type="protein sequence ID" value="PLS09585.1"/>
    <property type="molecule type" value="Genomic_DNA"/>
</dbReference>
<dbReference type="SUPFAM" id="SSF75005">
    <property type="entry name" value="Arabinanase/levansucrase/invertase"/>
    <property type="match status" value="1"/>
</dbReference>
<dbReference type="Pfam" id="PF08244">
    <property type="entry name" value="Glyco_hydro_32C"/>
    <property type="match status" value="1"/>
</dbReference>